<evidence type="ECO:0000256" key="4">
    <source>
        <dbReference type="ARBA" id="ARBA00022729"/>
    </source>
</evidence>
<dbReference type="GO" id="GO:0030313">
    <property type="term" value="C:cell envelope"/>
    <property type="evidence" value="ECO:0007669"/>
    <property type="project" value="UniProtKB-SubCell"/>
</dbReference>
<evidence type="ECO:0000256" key="3">
    <source>
        <dbReference type="ARBA" id="ARBA00022448"/>
    </source>
</evidence>
<feature type="signal peptide" evidence="8">
    <location>
        <begin position="1"/>
        <end position="23"/>
    </location>
</feature>
<dbReference type="Gene3D" id="3.40.190.10">
    <property type="entry name" value="Periplasmic binding protein-like II"/>
    <property type="match status" value="2"/>
</dbReference>
<keyword evidence="4 8" id="KW-0732">Signal</keyword>
<dbReference type="SUPFAM" id="SSF53850">
    <property type="entry name" value="Periplasmic binding protein-like II"/>
    <property type="match status" value="1"/>
</dbReference>
<organism evidence="9 10">
    <name type="scientific">Marihabitans asiaticum</name>
    <dbReference type="NCBI Taxonomy" id="415218"/>
    <lineage>
        <taxon>Bacteria</taxon>
        <taxon>Bacillati</taxon>
        <taxon>Actinomycetota</taxon>
        <taxon>Actinomycetes</taxon>
        <taxon>Micrococcales</taxon>
        <taxon>Intrasporangiaceae</taxon>
        <taxon>Marihabitans</taxon>
    </lineage>
</organism>
<sequence>MRTSTTRSAALLAVAALGLSACATGGDSGGSGDAGAGDASSSETNSAEAYEPKEGGAGGEVGVFTWWADGSEKKGLDALTAEFEKQYPNDSFVNLAVAGGAGSNAKAKLASDLENDNPPGSFQGHAGAELTDYIAADQIEPVNDVMAALGGSDVFPQDLLDRLTVEGDIYSIPSNIHRANVVWANPKVLKEAGINEPPADMEAWLADMEKVKESGVKTPLHIGGTWTQVQLFETVLLSDLGPESYNGLFDGSTKWDSEGVKTAVSHYKELLGYANTASDGDDWPPSIDAVYKGDAAYNVMGDWAVAQFTENDATEGEDYTYFPVPGTDGVFDFLADSFTLPKGADNPDGSKDWLMTVGSAEGQLAFNKAKGSIPARTDVAADEFPEYQQSAMEDFQSDTIVSSIAHGAAVPLAWLTDVSSAVAKFYSAQDEEAMVSDLTSAAEKHGQ</sequence>
<gene>
    <name evidence="9" type="ORF">FB557_0693</name>
</gene>
<comment type="similarity">
    <text evidence="2">Belongs to the bacterial solute-binding protein 1 family.</text>
</comment>
<feature type="chain" id="PRO_5022113072" description="Probable sugar-binding periplasmic protein" evidence="8">
    <location>
        <begin position="24"/>
        <end position="447"/>
    </location>
</feature>
<evidence type="ECO:0000313" key="10">
    <source>
        <dbReference type="Proteomes" id="UP000315628"/>
    </source>
</evidence>
<comment type="subcellular location">
    <subcellularLocation>
        <location evidence="1">Cell envelope</location>
    </subcellularLocation>
</comment>
<evidence type="ECO:0000256" key="5">
    <source>
        <dbReference type="ARBA" id="ARBA00049629"/>
    </source>
</evidence>
<feature type="compositionally biased region" description="Gly residues" evidence="7">
    <location>
        <begin position="26"/>
        <end position="35"/>
    </location>
</feature>
<dbReference type="AlphaFoldDB" id="A0A560WHG1"/>
<dbReference type="PROSITE" id="PS51257">
    <property type="entry name" value="PROKAR_LIPOPROTEIN"/>
    <property type="match status" value="1"/>
</dbReference>
<keyword evidence="10" id="KW-1185">Reference proteome</keyword>
<dbReference type="Pfam" id="PF01547">
    <property type="entry name" value="SBP_bac_1"/>
    <property type="match status" value="1"/>
</dbReference>
<evidence type="ECO:0000256" key="6">
    <source>
        <dbReference type="ARBA" id="ARBA00049753"/>
    </source>
</evidence>
<protein>
    <recommendedName>
        <fullName evidence="6">Probable sugar-binding periplasmic protein</fullName>
    </recommendedName>
</protein>
<proteinExistence type="inferred from homology"/>
<feature type="region of interest" description="Disordered" evidence="7">
    <location>
        <begin position="26"/>
        <end position="56"/>
    </location>
</feature>
<dbReference type="Proteomes" id="UP000315628">
    <property type="component" value="Unassembled WGS sequence"/>
</dbReference>
<evidence type="ECO:0000256" key="8">
    <source>
        <dbReference type="SAM" id="SignalP"/>
    </source>
</evidence>
<keyword evidence="3" id="KW-0813">Transport</keyword>
<evidence type="ECO:0000256" key="1">
    <source>
        <dbReference type="ARBA" id="ARBA00004196"/>
    </source>
</evidence>
<dbReference type="PANTHER" id="PTHR43649:SF28">
    <property type="entry name" value="BINDING PROTEIN COMPONENT OF ABC SUGAR TRANSPORTER-RELATED"/>
    <property type="match status" value="1"/>
</dbReference>
<dbReference type="InterPro" id="IPR006059">
    <property type="entry name" value="SBP"/>
</dbReference>
<dbReference type="PANTHER" id="PTHR43649">
    <property type="entry name" value="ARABINOSE-BINDING PROTEIN-RELATED"/>
    <property type="match status" value="1"/>
</dbReference>
<comment type="caution">
    <text evidence="9">The sequence shown here is derived from an EMBL/GenBank/DDBJ whole genome shotgun (WGS) entry which is preliminary data.</text>
</comment>
<dbReference type="EMBL" id="VIUW01000001">
    <property type="protein sequence ID" value="TWD17131.1"/>
    <property type="molecule type" value="Genomic_DNA"/>
</dbReference>
<dbReference type="InterPro" id="IPR050490">
    <property type="entry name" value="Bact_solute-bd_prot1"/>
</dbReference>
<comment type="function">
    <text evidence="5">Part of a binding-protein-dependent transport system for a sugar.</text>
</comment>
<name>A0A560WHG1_9MICO</name>
<accession>A0A560WHG1</accession>
<evidence type="ECO:0000256" key="7">
    <source>
        <dbReference type="SAM" id="MobiDB-lite"/>
    </source>
</evidence>
<dbReference type="OrthoDB" id="5580590at2"/>
<reference evidence="9 10" key="1">
    <citation type="submission" date="2019-06" db="EMBL/GenBank/DDBJ databases">
        <title>Sequencing the genomes of 1000 actinobacteria strains.</title>
        <authorList>
            <person name="Klenk H.-P."/>
        </authorList>
    </citation>
    <scope>NUCLEOTIDE SEQUENCE [LARGE SCALE GENOMIC DNA]</scope>
    <source>
        <strain evidence="9 10">DSM 18935</strain>
    </source>
</reference>
<evidence type="ECO:0000313" key="9">
    <source>
        <dbReference type="EMBL" id="TWD17131.1"/>
    </source>
</evidence>
<evidence type="ECO:0000256" key="2">
    <source>
        <dbReference type="ARBA" id="ARBA00008520"/>
    </source>
</evidence>